<dbReference type="PANTHER" id="PTHR11161:SF69">
    <property type="entry name" value="NOSE RESISTANT TO FLUOXETINE PROTEIN 6-LIKE PROTEIN"/>
    <property type="match status" value="1"/>
</dbReference>
<feature type="region of interest" description="Disordered" evidence="1">
    <location>
        <begin position="21"/>
        <end position="45"/>
    </location>
</feature>
<feature type="compositionally biased region" description="Polar residues" evidence="1">
    <location>
        <begin position="34"/>
        <end position="45"/>
    </location>
</feature>
<dbReference type="VEuPathDB" id="VectorBase:LLONM1_008318"/>
<dbReference type="SMART" id="SM00703">
    <property type="entry name" value="NRF"/>
    <property type="match status" value="1"/>
</dbReference>
<feature type="signal peptide" evidence="3">
    <location>
        <begin position="1"/>
        <end position="18"/>
    </location>
</feature>
<evidence type="ECO:0000256" key="3">
    <source>
        <dbReference type="SAM" id="SignalP"/>
    </source>
</evidence>
<evidence type="ECO:0000256" key="2">
    <source>
        <dbReference type="SAM" id="Phobius"/>
    </source>
</evidence>
<feature type="transmembrane region" description="Helical" evidence="2">
    <location>
        <begin position="421"/>
        <end position="440"/>
    </location>
</feature>
<evidence type="ECO:0000313" key="5">
    <source>
        <dbReference type="EMBL" id="MBC1170616.1"/>
    </source>
</evidence>
<dbReference type="AlphaFoldDB" id="A0A7G3AH83"/>
<dbReference type="InterPro" id="IPR006621">
    <property type="entry name" value="Nose-resist-to-fluoxetine_N"/>
</dbReference>
<dbReference type="InterPro" id="IPR052728">
    <property type="entry name" value="O2_lipid_transport_reg"/>
</dbReference>
<protein>
    <submittedName>
        <fullName evidence="5">Putative conserved plasma membrane protein</fullName>
    </submittedName>
</protein>
<organism evidence="5">
    <name type="scientific">Lutzomyia longipalpis</name>
    <name type="common">Sand fly</name>
    <dbReference type="NCBI Taxonomy" id="7200"/>
    <lineage>
        <taxon>Eukaryota</taxon>
        <taxon>Metazoa</taxon>
        <taxon>Ecdysozoa</taxon>
        <taxon>Arthropoda</taxon>
        <taxon>Hexapoda</taxon>
        <taxon>Insecta</taxon>
        <taxon>Pterygota</taxon>
        <taxon>Neoptera</taxon>
        <taxon>Endopterygota</taxon>
        <taxon>Diptera</taxon>
        <taxon>Nematocera</taxon>
        <taxon>Psychodoidea</taxon>
        <taxon>Psychodidae</taxon>
        <taxon>Lutzomyia</taxon>
        <taxon>Lutzomyia</taxon>
    </lineage>
</organism>
<keyword evidence="2" id="KW-1133">Transmembrane helix</keyword>
<dbReference type="VEuPathDB" id="VectorBase:LLONM1_001966"/>
<proteinExistence type="predicted"/>
<reference evidence="5" key="1">
    <citation type="journal article" date="2020" name="BMC">
        <title>Leishmania infection induces a limited differential gene expression in the sand fly midgut.</title>
        <authorList>
            <person name="Coutinho-Abreu I.V."/>
            <person name="Serafim T.D."/>
            <person name="Meneses C."/>
            <person name="Kamhawi S."/>
            <person name="Oliveira F."/>
            <person name="Valenzuela J.G."/>
        </authorList>
    </citation>
    <scope>NUCLEOTIDE SEQUENCE</scope>
    <source>
        <strain evidence="5">Jacobina</strain>
        <tissue evidence="5">Midgut</tissue>
    </source>
</reference>
<feature type="transmembrane region" description="Helical" evidence="2">
    <location>
        <begin position="603"/>
        <end position="621"/>
    </location>
</feature>
<dbReference type="Pfam" id="PF20146">
    <property type="entry name" value="NRF"/>
    <property type="match status" value="1"/>
</dbReference>
<feature type="transmembrane region" description="Helical" evidence="2">
    <location>
        <begin position="529"/>
        <end position="551"/>
    </location>
</feature>
<feature type="chain" id="PRO_5028964117" evidence="3">
    <location>
        <begin position="19"/>
        <end position="640"/>
    </location>
</feature>
<feature type="transmembrane region" description="Helical" evidence="2">
    <location>
        <begin position="390"/>
        <end position="409"/>
    </location>
</feature>
<sequence>MIMNAVFLILLTTWTAQGHTGEDEHPNGIDYAPGSNNSLGGTNMETPLDEAVKILREKTSNAGLFDFNPDDLEDIHANLTSTPMPITTEMTERLEPTVSQNIIKIAKKKVRMEVAPEGGRMDKDDTPYTFDLITQLFNHNQWKVENISREISPKCQGDVGVYLSELKLGRAWALKVSDSSGRVPGTIFYFGNLFWMGSKQYYHDMNNELSRHTIKFQYTVARVMIKMKPFISKTKSIQVGQCLPTTCSTDDVRLLLLSDPTLRTCTQLARKLSSGEDSFTLKVTQVRTVPGEYRYQDDKRLKALAITCSITLIIMLLATMYECRLRGKNARREMKNVQGEDGVDCACKSHTNGQSNSIRMYETGAEDKPVDIEMSGRREKVKLAKEERTGILAQLFLCFSVCSNARVILSLDRPPRDSLPFLHGIRFMSLMWTIMVHTYLQVFAIGENRVSSFLSHATSFTYDASVFAPGLIDHITCHNFWWRNILYVNNWFPFHELCMIWSWYLANDMQFYIMAVLLLIFATRHFKTSAVITLGVLFISWVTAATVSLHYRFTHKISDPFESFDFLYDKPWQRIGPYIMGMITGYIVFRLPTPPRISWLTNMILWLLSVGILLALVFGTWNGVFEYSTDRNVREPRSLR</sequence>
<accession>A0A7G3AH83</accession>
<evidence type="ECO:0000259" key="4">
    <source>
        <dbReference type="SMART" id="SM00703"/>
    </source>
</evidence>
<feature type="transmembrane region" description="Helical" evidence="2">
    <location>
        <begin position="303"/>
        <end position="323"/>
    </location>
</feature>
<feature type="domain" description="Nose resistant-to-fluoxetine protein N-terminal" evidence="4">
    <location>
        <begin position="152"/>
        <end position="271"/>
    </location>
</feature>
<dbReference type="EMBL" id="GITU01001913">
    <property type="protein sequence ID" value="MBC1170616.1"/>
    <property type="molecule type" value="Transcribed_RNA"/>
</dbReference>
<dbReference type="PANTHER" id="PTHR11161">
    <property type="entry name" value="O-ACYLTRANSFERASE"/>
    <property type="match status" value="1"/>
</dbReference>
<feature type="transmembrane region" description="Helical" evidence="2">
    <location>
        <begin position="501"/>
        <end position="522"/>
    </location>
</feature>
<keyword evidence="3" id="KW-0732">Signal</keyword>
<evidence type="ECO:0000256" key="1">
    <source>
        <dbReference type="SAM" id="MobiDB-lite"/>
    </source>
</evidence>
<keyword evidence="2" id="KW-0472">Membrane</keyword>
<keyword evidence="2" id="KW-0812">Transmembrane</keyword>
<feature type="transmembrane region" description="Helical" evidence="2">
    <location>
        <begin position="460"/>
        <end position="481"/>
    </location>
</feature>
<name>A0A7G3AH83_LUTLO</name>